<keyword evidence="7" id="KW-0539">Nucleus</keyword>
<feature type="region of interest" description="Disordered" evidence="8">
    <location>
        <begin position="239"/>
        <end position="299"/>
    </location>
</feature>
<dbReference type="PANTHER" id="PTHR23210">
    <property type="entry name" value="ACTIVATING TRANSCRIPTION FACTOR 7 INTERACTING PROTEIN"/>
    <property type="match status" value="1"/>
</dbReference>
<feature type="compositionally biased region" description="Polar residues" evidence="8">
    <location>
        <begin position="879"/>
        <end position="890"/>
    </location>
</feature>
<comment type="similarity">
    <text evidence="2">Belongs to the MCAF family.</text>
</comment>
<feature type="compositionally biased region" description="Low complexity" evidence="8">
    <location>
        <begin position="181"/>
        <end position="193"/>
    </location>
</feature>
<dbReference type="GO" id="GO:0003712">
    <property type="term" value="F:transcription coregulator activity"/>
    <property type="evidence" value="ECO:0007669"/>
    <property type="project" value="TreeGrafter"/>
</dbReference>
<dbReference type="SUPFAM" id="SSF49265">
    <property type="entry name" value="Fibronectin type III"/>
    <property type="match status" value="1"/>
</dbReference>
<feature type="compositionally biased region" description="Polar residues" evidence="8">
    <location>
        <begin position="66"/>
        <end position="85"/>
    </location>
</feature>
<feature type="compositionally biased region" description="Basic and acidic residues" evidence="8">
    <location>
        <begin position="194"/>
        <end position="215"/>
    </location>
</feature>
<feature type="compositionally biased region" description="Polar residues" evidence="8">
    <location>
        <begin position="131"/>
        <end position="143"/>
    </location>
</feature>
<name>A0A3S2Q1Y7_ORYJA</name>
<dbReference type="EMBL" id="CM012437">
    <property type="protein sequence ID" value="RVE76464.1"/>
    <property type="molecule type" value="Genomic_DNA"/>
</dbReference>
<reference evidence="10 11" key="2">
    <citation type="submission" date="2019-01" db="EMBL/GenBank/DDBJ databases">
        <title>A chromosome length genome reference of the Java medaka (oryzias javanicus).</title>
        <authorList>
            <person name="Herpin A."/>
            <person name="Takehana Y."/>
            <person name="Naruse K."/>
            <person name="Ansai S."/>
            <person name="Kawaguchi M."/>
        </authorList>
    </citation>
    <scope>NUCLEOTIDE SEQUENCE [LARGE SCALE GENOMIC DNA]</scope>
    <source>
        <strain evidence="10">RS831</strain>
        <tissue evidence="10">Whole body</tissue>
    </source>
</reference>
<organism evidence="10 11">
    <name type="scientific">Oryzias javanicus</name>
    <name type="common">Javanese ricefish</name>
    <name type="synonym">Aplocheilus javanicus</name>
    <dbReference type="NCBI Taxonomy" id="123683"/>
    <lineage>
        <taxon>Eukaryota</taxon>
        <taxon>Metazoa</taxon>
        <taxon>Chordata</taxon>
        <taxon>Craniata</taxon>
        <taxon>Vertebrata</taxon>
        <taxon>Euteleostomi</taxon>
        <taxon>Actinopterygii</taxon>
        <taxon>Neopterygii</taxon>
        <taxon>Teleostei</taxon>
        <taxon>Neoteleostei</taxon>
        <taxon>Acanthomorphata</taxon>
        <taxon>Ovalentaria</taxon>
        <taxon>Atherinomorphae</taxon>
        <taxon>Beloniformes</taxon>
        <taxon>Adrianichthyidae</taxon>
        <taxon>Oryziinae</taxon>
        <taxon>Oryzias</taxon>
    </lineage>
</organism>
<keyword evidence="5" id="KW-0010">Activator</keyword>
<dbReference type="InterPro" id="IPR036116">
    <property type="entry name" value="FN3_sf"/>
</dbReference>
<feature type="compositionally biased region" description="Low complexity" evidence="8">
    <location>
        <begin position="33"/>
        <end position="42"/>
    </location>
</feature>
<evidence type="ECO:0000256" key="7">
    <source>
        <dbReference type="ARBA" id="ARBA00023242"/>
    </source>
</evidence>
<dbReference type="GO" id="GO:0005634">
    <property type="term" value="C:nucleus"/>
    <property type="evidence" value="ECO:0007669"/>
    <property type="project" value="UniProtKB-SubCell"/>
</dbReference>
<protein>
    <recommendedName>
        <fullName evidence="9">Fibronectin type-III domain-containing protein</fullName>
    </recommendedName>
</protein>
<gene>
    <name evidence="10" type="ORF">OJAV_G00007880</name>
</gene>
<feature type="compositionally biased region" description="Basic and acidic residues" evidence="8">
    <location>
        <begin position="52"/>
        <end position="65"/>
    </location>
</feature>
<dbReference type="InterPro" id="IPR056565">
    <property type="entry name" value="Fn3_ATF7IP"/>
</dbReference>
<proteinExistence type="inferred from homology"/>
<evidence type="ECO:0000256" key="4">
    <source>
        <dbReference type="ARBA" id="ARBA00023015"/>
    </source>
</evidence>
<evidence type="ECO:0000313" key="10">
    <source>
        <dbReference type="EMBL" id="RVE76464.1"/>
    </source>
</evidence>
<evidence type="ECO:0000256" key="1">
    <source>
        <dbReference type="ARBA" id="ARBA00004123"/>
    </source>
</evidence>
<dbReference type="Proteomes" id="UP000283210">
    <property type="component" value="Chromosome 1"/>
</dbReference>
<dbReference type="Pfam" id="PF16788">
    <property type="entry name" value="ATF7IP_BD"/>
    <property type="match status" value="1"/>
</dbReference>
<feature type="compositionally biased region" description="Low complexity" evidence="8">
    <location>
        <begin position="250"/>
        <end position="264"/>
    </location>
</feature>
<evidence type="ECO:0000259" key="9">
    <source>
        <dbReference type="PROSITE" id="PS50853"/>
    </source>
</evidence>
<reference evidence="10 11" key="1">
    <citation type="submission" date="2018-11" db="EMBL/GenBank/DDBJ databases">
        <authorList>
            <person name="Lopez-Roques C."/>
            <person name="Donnadieu C."/>
            <person name="Bouchez O."/>
            <person name="Klopp C."/>
            <person name="Cabau C."/>
            <person name="Zahm M."/>
        </authorList>
    </citation>
    <scope>NUCLEOTIDE SEQUENCE [LARGE SCALE GENOMIC DNA]</scope>
    <source>
        <strain evidence="10">RS831</strain>
        <tissue evidence="10">Whole body</tissue>
    </source>
</reference>
<evidence type="ECO:0000256" key="3">
    <source>
        <dbReference type="ARBA" id="ARBA00022491"/>
    </source>
</evidence>
<dbReference type="OrthoDB" id="2434995at2759"/>
<evidence type="ECO:0000256" key="5">
    <source>
        <dbReference type="ARBA" id="ARBA00023159"/>
    </source>
</evidence>
<dbReference type="GO" id="GO:0006355">
    <property type="term" value="P:regulation of DNA-templated transcription"/>
    <property type="evidence" value="ECO:0007669"/>
    <property type="project" value="TreeGrafter"/>
</dbReference>
<feature type="compositionally biased region" description="Pro residues" evidence="8">
    <location>
        <begin position="917"/>
        <end position="932"/>
    </location>
</feature>
<dbReference type="CDD" id="cd00063">
    <property type="entry name" value="FN3"/>
    <property type="match status" value="1"/>
</dbReference>
<feature type="compositionally biased region" description="Basic and acidic residues" evidence="8">
    <location>
        <begin position="106"/>
        <end position="130"/>
    </location>
</feature>
<dbReference type="Gene3D" id="2.60.40.10">
    <property type="entry name" value="Immunoglobulins"/>
    <property type="match status" value="1"/>
</dbReference>
<dbReference type="GO" id="GO:0005667">
    <property type="term" value="C:transcription regulator complex"/>
    <property type="evidence" value="ECO:0007669"/>
    <property type="project" value="TreeGrafter"/>
</dbReference>
<evidence type="ECO:0000256" key="8">
    <source>
        <dbReference type="SAM" id="MobiDB-lite"/>
    </source>
</evidence>
<feature type="region of interest" description="Disordered" evidence="8">
    <location>
        <begin position="784"/>
        <end position="822"/>
    </location>
</feature>
<feature type="region of interest" description="Disordered" evidence="8">
    <location>
        <begin position="872"/>
        <end position="940"/>
    </location>
</feature>
<accession>A0A3S2Q1Y7</accession>
<feature type="compositionally biased region" description="Low complexity" evidence="8">
    <location>
        <begin position="784"/>
        <end position="806"/>
    </location>
</feature>
<sequence>MEVVVAEEKKKIFRARKTMKMSDRLQLESLHSTLLTSSSLSSPSPPPLMNGTHKDDEQKAADKEQNNISGSNSPNATSPISQTPAENEEKDSSPALLDESSSSTQPKKDTTGAPLDEKEQEKKSTTDHPSVDTSLNDSASTSHAAPMDSEFTRPVEGESDSSTKTTPDPFVSKVKDGKPYSPKASSSSTSLSKSHSDLEKKKSVDVKEESIKDEKTKKIIIKRGFKCDDKMEVDFVKEEIKKEKREVGQSTKSSRPSSTPPSNTGQEKSSPSTLKRTLSEGSEIDVQTVKREGKRPKVEHEELEAQLELKISAKAGNHHKLEKIVQQLVEERLKILELTVFDKNFQELKARVDKIDCANKHQTALSSLQTKISRLVKKFGEANQASENKRKQEALAAAAAAVAAPVATTTTTAATAAKTTTVTTVPPPQRVLRRQTVELQPEVPREGMAPSLGKTPALSVKVEMEEEDMGYEQETDVSRQIAMATKLAEYSEGRCRADVKLRPISSHLESVLYNNCKRSSGNPRPDRYASYLFRYLVPYDVYCDWVAKVNYVGLMGKEALPTNLRRAMRMPVRATVEVKQTPTVPSSSSAVVSVQAPLPASVAASTTSSTSTAVVPQGSILQLITSSANSVSTLATGITTQSQPGTLVLKTAPGSSMVAAGQPLVIQLPLSVNGQTGTLVNFPVSSLSAATSLTKAKTTPSTTTFILKPSPATNPVSVSSSVATTLPAIQASAGQVSSTQISLARAVYQGGAGGITTPNAGVSVTTARTPAQSVSVVGALSSASSPATSVPAATGSTAPGPPQGTSLTSKTDNQTTVTTPSKVVVPIARPKGSVIDLTEDDDDVQVTGVKNATVVPPSAAPRSNPVTSITSGAAARMSPKTTQNPSNPQITVHHRPPQDAASKPRPTTSTPTRGPGPALPSLPVAPAPPRLPPEAERTSPPQQLQLKLVPGQTGIVLSWSVAEVDRSCAAVESYHLYAFHQDNSNSGAAQQHWKKIGEVNALPLPMACTLTQFQSGSTYYFAVRAKDIYGRFGTFL</sequence>
<feature type="compositionally biased region" description="Low complexity" evidence="8">
    <location>
        <begin position="904"/>
        <end position="916"/>
    </location>
</feature>
<keyword evidence="6" id="KW-0804">Transcription</keyword>
<evidence type="ECO:0000256" key="6">
    <source>
        <dbReference type="ARBA" id="ARBA00023163"/>
    </source>
</evidence>
<dbReference type="InterPro" id="IPR003961">
    <property type="entry name" value="FN3_dom"/>
</dbReference>
<feature type="compositionally biased region" description="Polar residues" evidence="8">
    <location>
        <begin position="265"/>
        <end position="280"/>
    </location>
</feature>
<dbReference type="InterPro" id="IPR013783">
    <property type="entry name" value="Ig-like_fold"/>
</dbReference>
<feature type="region of interest" description="Disordered" evidence="8">
    <location>
        <begin position="33"/>
        <end position="215"/>
    </location>
</feature>
<keyword evidence="11" id="KW-1185">Reference proteome</keyword>
<dbReference type="AlphaFoldDB" id="A0A3S2Q1Y7"/>
<evidence type="ECO:0000313" key="11">
    <source>
        <dbReference type="Proteomes" id="UP000283210"/>
    </source>
</evidence>
<comment type="subcellular location">
    <subcellularLocation>
        <location evidence="1">Nucleus</location>
    </subcellularLocation>
</comment>
<dbReference type="InterPro" id="IPR026085">
    <property type="entry name" value="ATF7-int"/>
</dbReference>
<feature type="compositionally biased region" description="Low complexity" evidence="8">
    <location>
        <begin position="93"/>
        <end position="103"/>
    </location>
</feature>
<dbReference type="InterPro" id="IPR031870">
    <property type="entry name" value="ATF7IP_BD"/>
</dbReference>
<dbReference type="Pfam" id="PF16794">
    <property type="entry name" value="fn3_4"/>
    <property type="match status" value="1"/>
</dbReference>
<keyword evidence="3" id="KW-0678">Repressor</keyword>
<evidence type="ECO:0000256" key="2">
    <source>
        <dbReference type="ARBA" id="ARBA00010344"/>
    </source>
</evidence>
<feature type="domain" description="Fibronectin type-III" evidence="9">
    <location>
        <begin position="940"/>
        <end position="1036"/>
    </location>
</feature>
<keyword evidence="4" id="KW-0805">Transcription regulation</keyword>
<dbReference type="PROSITE" id="PS50853">
    <property type="entry name" value="FN3"/>
    <property type="match status" value="1"/>
</dbReference>
<feature type="compositionally biased region" description="Basic and acidic residues" evidence="8">
    <location>
        <begin position="288"/>
        <end position="299"/>
    </location>
</feature>
<dbReference type="PANTHER" id="PTHR23210:SF26">
    <property type="entry name" value="ACTIVATING TRANSCRIPTION FACTOR 7-INTERACTING PROTEIN 1"/>
    <property type="match status" value="1"/>
</dbReference>